<dbReference type="InterPro" id="IPR027417">
    <property type="entry name" value="P-loop_NTPase"/>
</dbReference>
<dbReference type="NCBIfam" id="TIGR03598">
    <property type="entry name" value="GTPase_YsxC"/>
    <property type="match status" value="1"/>
</dbReference>
<dbReference type="GO" id="GO:0000917">
    <property type="term" value="P:division septum assembly"/>
    <property type="evidence" value="ECO:0007669"/>
    <property type="project" value="UniProtKB-KW"/>
</dbReference>
<keyword evidence="7 10" id="KW-0342">GTP-binding</keyword>
<name>A0A437S4E5_9FIRM</name>
<dbReference type="Proteomes" id="UP000288812">
    <property type="component" value="Unassembled WGS sequence"/>
</dbReference>
<protein>
    <recommendedName>
        <fullName evidence="10">Probable GTP-binding protein EngB</fullName>
    </recommendedName>
</protein>
<evidence type="ECO:0000256" key="9">
    <source>
        <dbReference type="ARBA" id="ARBA00023306"/>
    </source>
</evidence>
<accession>A0A437S4E5</accession>
<dbReference type="SUPFAM" id="SSF52540">
    <property type="entry name" value="P-loop containing nucleoside triphosphate hydrolases"/>
    <property type="match status" value="1"/>
</dbReference>
<reference evidence="12 13" key="1">
    <citation type="submission" date="2018-11" db="EMBL/GenBank/DDBJ databases">
        <title>Genome sequencing and assembly of Anaerosphaera sp. nov., GS7-6-2.</title>
        <authorList>
            <person name="Rettenmaier R."/>
            <person name="Liebl W."/>
            <person name="Zverlov V."/>
        </authorList>
    </citation>
    <scope>NUCLEOTIDE SEQUENCE [LARGE SCALE GENOMIC DNA]</scope>
    <source>
        <strain evidence="12 13">GS7-6-2</strain>
    </source>
</reference>
<evidence type="ECO:0000256" key="2">
    <source>
        <dbReference type="ARBA" id="ARBA00009638"/>
    </source>
</evidence>
<comment type="caution">
    <text evidence="12">The sequence shown here is derived from an EMBL/GenBank/DDBJ whole genome shotgun (WGS) entry which is preliminary data.</text>
</comment>
<keyword evidence="3 10" id="KW-0132">Cell division</keyword>
<evidence type="ECO:0000256" key="4">
    <source>
        <dbReference type="ARBA" id="ARBA00022723"/>
    </source>
</evidence>
<dbReference type="EMBL" id="RLIH01000022">
    <property type="protein sequence ID" value="RVU53870.1"/>
    <property type="molecule type" value="Genomic_DNA"/>
</dbReference>
<dbReference type="RefSeq" id="WP_127725356.1">
    <property type="nucleotide sequence ID" value="NZ_RLIH01000022.1"/>
</dbReference>
<keyword evidence="4" id="KW-0479">Metal-binding</keyword>
<comment type="similarity">
    <text evidence="2 10">Belongs to the TRAFAC class TrmE-Era-EngA-EngB-Septin-like GTPase superfamily. EngB GTPase family.</text>
</comment>
<evidence type="ECO:0000313" key="13">
    <source>
        <dbReference type="Proteomes" id="UP000288812"/>
    </source>
</evidence>
<dbReference type="CDD" id="cd01876">
    <property type="entry name" value="YihA_EngB"/>
    <property type="match status" value="1"/>
</dbReference>
<dbReference type="InterPro" id="IPR019987">
    <property type="entry name" value="GTP-bd_ribosome_bio_YsxC"/>
</dbReference>
<dbReference type="FunFam" id="3.40.50.300:FF:000098">
    <property type="entry name" value="Probable GTP-binding protein EngB"/>
    <property type="match status" value="1"/>
</dbReference>
<keyword evidence="8 10" id="KW-0717">Septation</keyword>
<dbReference type="GO" id="GO:0005829">
    <property type="term" value="C:cytosol"/>
    <property type="evidence" value="ECO:0007669"/>
    <property type="project" value="TreeGrafter"/>
</dbReference>
<proteinExistence type="inferred from homology"/>
<comment type="function">
    <text evidence="10">Necessary for normal cell division and for the maintenance of normal septation.</text>
</comment>
<dbReference type="InterPro" id="IPR006073">
    <property type="entry name" value="GTP-bd"/>
</dbReference>
<dbReference type="Pfam" id="PF01926">
    <property type="entry name" value="MMR_HSR1"/>
    <property type="match status" value="1"/>
</dbReference>
<dbReference type="PANTHER" id="PTHR11649:SF13">
    <property type="entry name" value="ENGB-TYPE G DOMAIN-CONTAINING PROTEIN"/>
    <property type="match status" value="1"/>
</dbReference>
<dbReference type="OrthoDB" id="9804921at2"/>
<dbReference type="Gene3D" id="3.40.50.300">
    <property type="entry name" value="P-loop containing nucleotide triphosphate hydrolases"/>
    <property type="match status" value="1"/>
</dbReference>
<dbReference type="GO" id="GO:0046872">
    <property type="term" value="F:metal ion binding"/>
    <property type="evidence" value="ECO:0007669"/>
    <property type="project" value="UniProtKB-KW"/>
</dbReference>
<evidence type="ECO:0000256" key="7">
    <source>
        <dbReference type="ARBA" id="ARBA00023134"/>
    </source>
</evidence>
<dbReference type="InterPro" id="IPR030393">
    <property type="entry name" value="G_ENGB_dom"/>
</dbReference>
<organism evidence="12 13">
    <name type="scientific">Anaerosphaera multitolerans</name>
    <dbReference type="NCBI Taxonomy" id="2487351"/>
    <lineage>
        <taxon>Bacteria</taxon>
        <taxon>Bacillati</taxon>
        <taxon>Bacillota</taxon>
        <taxon>Tissierellia</taxon>
        <taxon>Tissierellales</taxon>
        <taxon>Peptoniphilaceae</taxon>
        <taxon>Anaerosphaera</taxon>
    </lineage>
</organism>
<dbReference type="AlphaFoldDB" id="A0A437S4E5"/>
<dbReference type="PANTHER" id="PTHR11649">
    <property type="entry name" value="MSS1/TRME-RELATED GTP-BINDING PROTEIN"/>
    <property type="match status" value="1"/>
</dbReference>
<dbReference type="HAMAP" id="MF_00321">
    <property type="entry name" value="GTPase_EngB"/>
    <property type="match status" value="1"/>
</dbReference>
<evidence type="ECO:0000313" key="12">
    <source>
        <dbReference type="EMBL" id="RVU53870.1"/>
    </source>
</evidence>
<evidence type="ECO:0000259" key="11">
    <source>
        <dbReference type="PROSITE" id="PS51706"/>
    </source>
</evidence>
<evidence type="ECO:0000256" key="5">
    <source>
        <dbReference type="ARBA" id="ARBA00022741"/>
    </source>
</evidence>
<keyword evidence="9 10" id="KW-0131">Cell cycle</keyword>
<feature type="domain" description="EngB-type G" evidence="11">
    <location>
        <begin position="22"/>
        <end position="198"/>
    </location>
</feature>
<sequence>MKIKKADLEKVAVHREQYPEEDLFEFAFAGRSNVGKSSFINAMLNRKKLAKTSSTPGKTRTINFYRVNDDLRLVDLPGYGYAKVSKVEKNSWSKIINEYLENRENLLEVILLVDIRHEPTAQDLQMFEYLMAKGYSGIVVATKADKISKGHYEKHINIIAKKLKIKNKDMIIPFSSENKEMVDEMWEIFEDIVRYYSED</sequence>
<comment type="cofactor">
    <cofactor evidence="1">
        <name>Mg(2+)</name>
        <dbReference type="ChEBI" id="CHEBI:18420"/>
    </cofactor>
</comment>
<keyword evidence="13" id="KW-1185">Reference proteome</keyword>
<evidence type="ECO:0000256" key="6">
    <source>
        <dbReference type="ARBA" id="ARBA00022842"/>
    </source>
</evidence>
<evidence type="ECO:0000256" key="3">
    <source>
        <dbReference type="ARBA" id="ARBA00022618"/>
    </source>
</evidence>
<evidence type="ECO:0000256" key="1">
    <source>
        <dbReference type="ARBA" id="ARBA00001946"/>
    </source>
</evidence>
<dbReference type="PROSITE" id="PS51706">
    <property type="entry name" value="G_ENGB"/>
    <property type="match status" value="1"/>
</dbReference>
<keyword evidence="6" id="KW-0460">Magnesium</keyword>
<dbReference type="GO" id="GO:0005525">
    <property type="term" value="F:GTP binding"/>
    <property type="evidence" value="ECO:0007669"/>
    <property type="project" value="UniProtKB-UniRule"/>
</dbReference>
<evidence type="ECO:0000256" key="10">
    <source>
        <dbReference type="HAMAP-Rule" id="MF_00321"/>
    </source>
</evidence>
<keyword evidence="5 10" id="KW-0547">Nucleotide-binding</keyword>
<evidence type="ECO:0000256" key="8">
    <source>
        <dbReference type="ARBA" id="ARBA00023210"/>
    </source>
</evidence>
<gene>
    <name evidence="10" type="primary">engB</name>
    <name evidence="12" type="ORF">EF514_10260</name>
</gene>